<protein>
    <submittedName>
        <fullName evidence="1">Uncharacterized protein</fullName>
    </submittedName>
</protein>
<proteinExistence type="predicted"/>
<sequence>MRSPLKISLEILTSLFSLRKANPSVTKRRREVENRLVLVRVVKNIIVFSPHWHVKRSPDDPAQPNITSTFSHFFDSSVLIPSDFKMVVPLTICPAGFIPKGSDVWYWFIRSPSYEYVIVEILFIHLQYMGISWLFKK</sequence>
<evidence type="ECO:0000313" key="1">
    <source>
        <dbReference type="EMBL" id="KAJ6989715.1"/>
    </source>
</evidence>
<dbReference type="EMBL" id="JAQIZT010000007">
    <property type="protein sequence ID" value="KAJ6989715.1"/>
    <property type="molecule type" value="Genomic_DNA"/>
</dbReference>
<dbReference type="Proteomes" id="UP001164929">
    <property type="component" value="Chromosome 7"/>
</dbReference>
<comment type="caution">
    <text evidence="1">The sequence shown here is derived from an EMBL/GenBank/DDBJ whole genome shotgun (WGS) entry which is preliminary data.</text>
</comment>
<keyword evidence="2" id="KW-1185">Reference proteome</keyword>
<name>A0AAD6VUT5_9ROSI</name>
<gene>
    <name evidence="1" type="ORF">NC653_018265</name>
</gene>
<reference evidence="1" key="1">
    <citation type="journal article" date="2023" name="Mol. Ecol. Resour.">
        <title>Chromosome-level genome assembly of a triploid poplar Populus alba 'Berolinensis'.</title>
        <authorList>
            <person name="Chen S."/>
            <person name="Yu Y."/>
            <person name="Wang X."/>
            <person name="Wang S."/>
            <person name="Zhang T."/>
            <person name="Zhou Y."/>
            <person name="He R."/>
            <person name="Meng N."/>
            <person name="Wang Y."/>
            <person name="Liu W."/>
            <person name="Liu Z."/>
            <person name="Liu J."/>
            <person name="Guo Q."/>
            <person name="Huang H."/>
            <person name="Sederoff R.R."/>
            <person name="Wang G."/>
            <person name="Qu G."/>
            <person name="Chen S."/>
        </authorList>
    </citation>
    <scope>NUCLEOTIDE SEQUENCE</scope>
    <source>
        <strain evidence="1">SC-2020</strain>
    </source>
</reference>
<accession>A0AAD6VUT5</accession>
<evidence type="ECO:0000313" key="2">
    <source>
        <dbReference type="Proteomes" id="UP001164929"/>
    </source>
</evidence>
<dbReference type="AlphaFoldDB" id="A0AAD6VUT5"/>
<organism evidence="1 2">
    <name type="scientific">Populus alba x Populus x berolinensis</name>
    <dbReference type="NCBI Taxonomy" id="444605"/>
    <lineage>
        <taxon>Eukaryota</taxon>
        <taxon>Viridiplantae</taxon>
        <taxon>Streptophyta</taxon>
        <taxon>Embryophyta</taxon>
        <taxon>Tracheophyta</taxon>
        <taxon>Spermatophyta</taxon>
        <taxon>Magnoliopsida</taxon>
        <taxon>eudicotyledons</taxon>
        <taxon>Gunneridae</taxon>
        <taxon>Pentapetalae</taxon>
        <taxon>rosids</taxon>
        <taxon>fabids</taxon>
        <taxon>Malpighiales</taxon>
        <taxon>Salicaceae</taxon>
        <taxon>Saliceae</taxon>
        <taxon>Populus</taxon>
    </lineage>
</organism>